<evidence type="ECO:0000256" key="10">
    <source>
        <dbReference type="SAM" id="SignalP"/>
    </source>
</evidence>
<evidence type="ECO:0000313" key="12">
    <source>
        <dbReference type="EMBL" id="ABR74835.1"/>
    </source>
</evidence>
<dbReference type="PRINTS" id="PR00184">
    <property type="entry name" value="NEISSPPORIN"/>
</dbReference>
<dbReference type="KEGG" id="asu:Asuc_1477"/>
<keyword evidence="13" id="KW-1185">Reference proteome</keyword>
<accession>A6VPD8</accession>
<evidence type="ECO:0000256" key="3">
    <source>
        <dbReference type="ARBA" id="ARBA00022452"/>
    </source>
</evidence>
<reference evidence="13" key="1">
    <citation type="journal article" date="2010" name="BMC Genomics">
        <title>A genomic perspective on the potential of Actinobacillus succinogenes for industrial succinate production.</title>
        <authorList>
            <person name="McKinlay J.B."/>
            <person name="Laivenieks M."/>
            <person name="Schindler B.D."/>
            <person name="McKinlay A.A."/>
            <person name="Siddaramappa S."/>
            <person name="Challacombe J.F."/>
            <person name="Lowry S.R."/>
            <person name="Clum A."/>
            <person name="Lapidus A.L."/>
            <person name="Burkhart K.B."/>
            <person name="Harkins V."/>
            <person name="Vieille C."/>
        </authorList>
    </citation>
    <scope>NUCLEOTIDE SEQUENCE [LARGE SCALE GENOMIC DNA]</scope>
    <source>
        <strain evidence="13">ATCC 55618 / DSM 22257 / CCUG 43843 / 130Z</strain>
    </source>
</reference>
<evidence type="ECO:0000256" key="5">
    <source>
        <dbReference type="ARBA" id="ARBA00022729"/>
    </source>
</evidence>
<dbReference type="GO" id="GO:0009279">
    <property type="term" value="C:cell outer membrane"/>
    <property type="evidence" value="ECO:0007669"/>
    <property type="project" value="UniProtKB-SubCell"/>
</dbReference>
<protein>
    <submittedName>
        <fullName evidence="12">Porin Gram-negative type</fullName>
    </submittedName>
</protein>
<sequence length="343" mass="38392">MKKTLLTVVTVAACYSNVVGAATIYNSDGAKLNLDGRASFELINRTNKRTDLIDRGSRVRIHGYQDIGGGFKALANLEIRFTKDGDIGNQIYTKRLYGGFQHQYGTLTFGKQALLGDSIGYSNFTYELGKITMMPKDGDKAVRLLTSDFYGFRFGADYIFGTATKYDDDGRELADKNQGYEAAIFYNNKFSGINVKGALGYAQQKSGTLAKDEYDKKSISTSLQLAYEKVAVGFDWTRGKSPEGKKDFKFRVGNSKFEKLNLFEVGTKYSVTDKNNVYAEYLWGVGEIAGKEDSKYRGWFLGADHQFNKRVITYLEGGSFKTKQSGNTIEKEKRIALGLRVYF</sequence>
<keyword evidence="9" id="KW-0998">Cell outer membrane</keyword>
<keyword evidence="4" id="KW-0812">Transmembrane</keyword>
<feature type="domain" description="Porin" evidence="11">
    <location>
        <begin position="10"/>
        <end position="323"/>
    </location>
</feature>
<dbReference type="RefSeq" id="WP_012073212.1">
    <property type="nucleotide sequence ID" value="NC_009655.1"/>
</dbReference>
<dbReference type="PANTHER" id="PTHR34501:SF2">
    <property type="entry name" value="OUTER MEMBRANE PORIN F-RELATED"/>
    <property type="match status" value="1"/>
</dbReference>
<evidence type="ECO:0000256" key="4">
    <source>
        <dbReference type="ARBA" id="ARBA00022692"/>
    </source>
</evidence>
<dbReference type="GO" id="GO:0046930">
    <property type="term" value="C:pore complex"/>
    <property type="evidence" value="ECO:0007669"/>
    <property type="project" value="UniProtKB-KW"/>
</dbReference>
<dbReference type="Proteomes" id="UP000001114">
    <property type="component" value="Chromosome"/>
</dbReference>
<keyword evidence="5 10" id="KW-0732">Signal</keyword>
<feature type="chain" id="PRO_5002704170" evidence="10">
    <location>
        <begin position="22"/>
        <end position="343"/>
    </location>
</feature>
<evidence type="ECO:0000256" key="8">
    <source>
        <dbReference type="ARBA" id="ARBA00023136"/>
    </source>
</evidence>
<keyword evidence="3" id="KW-1134">Transmembrane beta strand</keyword>
<dbReference type="GO" id="GO:0015288">
    <property type="term" value="F:porin activity"/>
    <property type="evidence" value="ECO:0007669"/>
    <property type="project" value="UniProtKB-KW"/>
</dbReference>
<comment type="subcellular location">
    <subcellularLocation>
        <location evidence="1">Cell outer membrane</location>
        <topology evidence="1">Multi-pass membrane protein</topology>
    </subcellularLocation>
</comment>
<dbReference type="HOGENOM" id="CLU_058202_1_1_6"/>
<name>A6VPD8_ACTSZ</name>
<dbReference type="InterPro" id="IPR050298">
    <property type="entry name" value="Gram-neg_bact_OMP"/>
</dbReference>
<dbReference type="Gene3D" id="2.40.160.10">
    <property type="entry name" value="Porin"/>
    <property type="match status" value="1"/>
</dbReference>
<dbReference type="Pfam" id="PF13609">
    <property type="entry name" value="Porin_4"/>
    <property type="match status" value="1"/>
</dbReference>
<dbReference type="AlphaFoldDB" id="A6VPD8"/>
<dbReference type="EMBL" id="CP000746">
    <property type="protein sequence ID" value="ABR74835.1"/>
    <property type="molecule type" value="Genomic_DNA"/>
</dbReference>
<dbReference type="InterPro" id="IPR002299">
    <property type="entry name" value="Porin_Neis"/>
</dbReference>
<dbReference type="PANTHER" id="PTHR34501">
    <property type="entry name" value="PROTEIN YDDL-RELATED"/>
    <property type="match status" value="1"/>
</dbReference>
<evidence type="ECO:0000313" key="13">
    <source>
        <dbReference type="Proteomes" id="UP000001114"/>
    </source>
</evidence>
<dbReference type="GO" id="GO:0006811">
    <property type="term" value="P:monoatomic ion transport"/>
    <property type="evidence" value="ECO:0007669"/>
    <property type="project" value="UniProtKB-KW"/>
</dbReference>
<dbReference type="eggNOG" id="COG3203">
    <property type="taxonomic scope" value="Bacteria"/>
</dbReference>
<evidence type="ECO:0000256" key="9">
    <source>
        <dbReference type="ARBA" id="ARBA00023237"/>
    </source>
</evidence>
<dbReference type="CDD" id="cd00342">
    <property type="entry name" value="gram_neg_porins"/>
    <property type="match status" value="1"/>
</dbReference>
<keyword evidence="6" id="KW-0406">Ion transport</keyword>
<keyword evidence="2" id="KW-0813">Transport</keyword>
<evidence type="ECO:0000259" key="11">
    <source>
        <dbReference type="Pfam" id="PF13609"/>
    </source>
</evidence>
<evidence type="ECO:0000256" key="1">
    <source>
        <dbReference type="ARBA" id="ARBA00004571"/>
    </source>
</evidence>
<dbReference type="SUPFAM" id="SSF56935">
    <property type="entry name" value="Porins"/>
    <property type="match status" value="1"/>
</dbReference>
<feature type="signal peptide" evidence="10">
    <location>
        <begin position="1"/>
        <end position="21"/>
    </location>
</feature>
<dbReference type="OrthoDB" id="5689851at2"/>
<dbReference type="InterPro" id="IPR023614">
    <property type="entry name" value="Porin_dom_sf"/>
</dbReference>
<gene>
    <name evidence="12" type="ordered locus">Asuc_1477</name>
</gene>
<evidence type="ECO:0000256" key="7">
    <source>
        <dbReference type="ARBA" id="ARBA00023114"/>
    </source>
</evidence>
<evidence type="ECO:0000256" key="2">
    <source>
        <dbReference type="ARBA" id="ARBA00022448"/>
    </source>
</evidence>
<keyword evidence="7" id="KW-0626">Porin</keyword>
<dbReference type="InterPro" id="IPR033900">
    <property type="entry name" value="Gram_neg_porin_domain"/>
</dbReference>
<evidence type="ECO:0000256" key="6">
    <source>
        <dbReference type="ARBA" id="ARBA00023065"/>
    </source>
</evidence>
<proteinExistence type="predicted"/>
<organism evidence="12 13">
    <name type="scientific">Actinobacillus succinogenes (strain ATCC 55618 / DSM 22257 / CCUG 43843 / 130Z)</name>
    <dbReference type="NCBI Taxonomy" id="339671"/>
    <lineage>
        <taxon>Bacteria</taxon>
        <taxon>Pseudomonadati</taxon>
        <taxon>Pseudomonadota</taxon>
        <taxon>Gammaproteobacteria</taxon>
        <taxon>Pasteurellales</taxon>
        <taxon>Pasteurellaceae</taxon>
        <taxon>Actinobacillus</taxon>
    </lineage>
</organism>
<keyword evidence="8" id="KW-0472">Membrane</keyword>